<dbReference type="Pfam" id="PF00534">
    <property type="entry name" value="Glycos_transf_1"/>
    <property type="match status" value="1"/>
</dbReference>
<accession>A0A415QSB8</accession>
<dbReference type="AlphaFoldDB" id="A0A415QSB8"/>
<dbReference type="Pfam" id="PF13439">
    <property type="entry name" value="Glyco_transf_4"/>
    <property type="match status" value="1"/>
</dbReference>
<organism evidence="4 5">
    <name type="scientific">Butyricimonas virosa</name>
    <dbReference type="NCBI Taxonomy" id="544645"/>
    <lineage>
        <taxon>Bacteria</taxon>
        <taxon>Pseudomonadati</taxon>
        <taxon>Bacteroidota</taxon>
        <taxon>Bacteroidia</taxon>
        <taxon>Bacteroidales</taxon>
        <taxon>Odoribacteraceae</taxon>
        <taxon>Butyricimonas</taxon>
    </lineage>
</organism>
<name>A0A415QSB8_9BACT</name>
<keyword evidence="1 4" id="KW-0808">Transferase</keyword>
<proteinExistence type="predicted"/>
<reference evidence="4 5" key="1">
    <citation type="submission" date="2018-08" db="EMBL/GenBank/DDBJ databases">
        <title>A genome reference for cultivated species of the human gut microbiota.</title>
        <authorList>
            <person name="Zou Y."/>
            <person name="Xue W."/>
            <person name="Luo G."/>
        </authorList>
    </citation>
    <scope>NUCLEOTIDE SEQUENCE [LARGE SCALE GENOMIC DNA]</scope>
    <source>
        <strain evidence="4 5">AF34-33</strain>
    </source>
</reference>
<feature type="domain" description="Glycosyl transferase family 1" evidence="2">
    <location>
        <begin position="194"/>
        <end position="353"/>
    </location>
</feature>
<dbReference type="InterPro" id="IPR001296">
    <property type="entry name" value="Glyco_trans_1"/>
</dbReference>
<evidence type="ECO:0000256" key="1">
    <source>
        <dbReference type="ARBA" id="ARBA00022679"/>
    </source>
</evidence>
<dbReference type="EMBL" id="QRPV01000001">
    <property type="protein sequence ID" value="RHM47656.1"/>
    <property type="molecule type" value="Genomic_DNA"/>
</dbReference>
<gene>
    <name evidence="4" type="ORF">DWZ68_01430</name>
</gene>
<comment type="caution">
    <text evidence="4">The sequence shown here is derived from an EMBL/GenBank/DDBJ whole genome shotgun (WGS) entry which is preliminary data.</text>
</comment>
<evidence type="ECO:0000259" key="3">
    <source>
        <dbReference type="Pfam" id="PF13439"/>
    </source>
</evidence>
<dbReference type="GO" id="GO:0009103">
    <property type="term" value="P:lipopolysaccharide biosynthetic process"/>
    <property type="evidence" value="ECO:0007669"/>
    <property type="project" value="TreeGrafter"/>
</dbReference>
<evidence type="ECO:0000313" key="4">
    <source>
        <dbReference type="EMBL" id="RHM47656.1"/>
    </source>
</evidence>
<dbReference type="PANTHER" id="PTHR46401:SF2">
    <property type="entry name" value="GLYCOSYLTRANSFERASE WBBK-RELATED"/>
    <property type="match status" value="1"/>
</dbReference>
<sequence>MKYRKVCHFTVAHDVADVRIFEKECKSLQKEGYDVSLVVSNVGNSVKSGIKIYGIKVSMNPVTRLLFGAKKVYRKALELDADIYHFHDIELFRYGLKLKKKGKKVIFDSHENWIDYVKGIRWLPTLMKKYMSWIIQQMYKKHLREFDAVITVSPHIVDIMKQYTPNVYMVSNYPIISQDNLVSFSEIDYLQRNNKICYSGTVYSGISNQEYILEALETIDDVEYVMVGTISTEYRKRLSSLLGWDKVLFVEKVSRQKLYQIYDTVLAGVAIFDYTPNLGYKKGSLGVNKIFEYMMKGLPIISSDQEIWKQQIINKYKCGFCVKPGDVDGIREAITKILNDRKLAYMMGQNGMKAVTEEFNWKTQERILFEVYDQLINSI</sequence>
<dbReference type="Proteomes" id="UP000286038">
    <property type="component" value="Unassembled WGS sequence"/>
</dbReference>
<dbReference type="InterPro" id="IPR028098">
    <property type="entry name" value="Glyco_trans_4-like_N"/>
</dbReference>
<protein>
    <submittedName>
        <fullName evidence="4">Glycosyltransferase</fullName>
    </submittedName>
</protein>
<dbReference type="GO" id="GO:0016757">
    <property type="term" value="F:glycosyltransferase activity"/>
    <property type="evidence" value="ECO:0007669"/>
    <property type="project" value="InterPro"/>
</dbReference>
<dbReference type="RefSeq" id="WP_118448293.1">
    <property type="nucleotide sequence ID" value="NZ_CABJDM010000001.1"/>
</dbReference>
<dbReference type="SUPFAM" id="SSF53756">
    <property type="entry name" value="UDP-Glycosyltransferase/glycogen phosphorylase"/>
    <property type="match status" value="1"/>
</dbReference>
<feature type="domain" description="Glycosyltransferase subfamily 4-like N-terminal" evidence="3">
    <location>
        <begin position="25"/>
        <end position="163"/>
    </location>
</feature>
<dbReference type="PANTHER" id="PTHR46401">
    <property type="entry name" value="GLYCOSYLTRANSFERASE WBBK-RELATED"/>
    <property type="match status" value="1"/>
</dbReference>
<evidence type="ECO:0000259" key="2">
    <source>
        <dbReference type="Pfam" id="PF00534"/>
    </source>
</evidence>
<evidence type="ECO:0000313" key="5">
    <source>
        <dbReference type="Proteomes" id="UP000286038"/>
    </source>
</evidence>
<dbReference type="Gene3D" id="3.40.50.2000">
    <property type="entry name" value="Glycogen Phosphorylase B"/>
    <property type="match status" value="2"/>
</dbReference>